<dbReference type="InterPro" id="IPR027417">
    <property type="entry name" value="P-loop_NTPase"/>
</dbReference>
<evidence type="ECO:0000259" key="5">
    <source>
        <dbReference type="Pfam" id="PF23559"/>
    </source>
</evidence>
<feature type="domain" description="Disease resistance R13L4/SHOC-2-like LRR" evidence="6">
    <location>
        <begin position="346"/>
        <end position="632"/>
    </location>
</feature>
<dbReference type="AlphaFoldDB" id="A0A2P6SQI1"/>
<dbReference type="InterPro" id="IPR036388">
    <property type="entry name" value="WH-like_DNA-bd_sf"/>
</dbReference>
<dbReference type="SUPFAM" id="SSF52540">
    <property type="entry name" value="P-loop containing nucleoside triphosphate hydrolases"/>
    <property type="match status" value="1"/>
</dbReference>
<organism evidence="7 8">
    <name type="scientific">Rosa chinensis</name>
    <name type="common">China rose</name>
    <dbReference type="NCBI Taxonomy" id="74649"/>
    <lineage>
        <taxon>Eukaryota</taxon>
        <taxon>Viridiplantae</taxon>
        <taxon>Streptophyta</taxon>
        <taxon>Embryophyta</taxon>
        <taxon>Tracheophyta</taxon>
        <taxon>Spermatophyta</taxon>
        <taxon>Magnoliopsida</taxon>
        <taxon>eudicotyledons</taxon>
        <taxon>Gunneridae</taxon>
        <taxon>Pentapetalae</taxon>
        <taxon>rosids</taxon>
        <taxon>fabids</taxon>
        <taxon>Rosales</taxon>
        <taxon>Rosaceae</taxon>
        <taxon>Rosoideae</taxon>
        <taxon>Rosoideae incertae sedis</taxon>
        <taxon>Rosa</taxon>
    </lineage>
</organism>
<dbReference type="InterPro" id="IPR032675">
    <property type="entry name" value="LRR_dom_sf"/>
</dbReference>
<evidence type="ECO:0000313" key="7">
    <source>
        <dbReference type="EMBL" id="PRQ60950.1"/>
    </source>
</evidence>
<feature type="domain" description="Disease resistance protein winged helix" evidence="5">
    <location>
        <begin position="196"/>
        <end position="265"/>
    </location>
</feature>
<dbReference type="Gene3D" id="3.40.50.300">
    <property type="entry name" value="P-loop containing nucleotide triphosphate hydrolases"/>
    <property type="match status" value="1"/>
</dbReference>
<dbReference type="PANTHER" id="PTHR23155">
    <property type="entry name" value="DISEASE RESISTANCE PROTEIN RP"/>
    <property type="match status" value="1"/>
</dbReference>
<dbReference type="Pfam" id="PF00931">
    <property type="entry name" value="NB-ARC"/>
    <property type="match status" value="1"/>
</dbReference>
<dbReference type="Pfam" id="PF23559">
    <property type="entry name" value="WHD_DRP"/>
    <property type="match status" value="1"/>
</dbReference>
<dbReference type="Proteomes" id="UP000238479">
    <property type="component" value="Unassembled WGS sequence"/>
</dbReference>
<dbReference type="Gene3D" id="3.80.10.10">
    <property type="entry name" value="Ribonuclease Inhibitor"/>
    <property type="match status" value="2"/>
</dbReference>
<dbReference type="PRINTS" id="PR00364">
    <property type="entry name" value="DISEASERSIST"/>
</dbReference>
<dbReference type="PANTHER" id="PTHR23155:SF1205">
    <property type="entry name" value="DISEASE RESISTANCE PROTEIN RPM1"/>
    <property type="match status" value="1"/>
</dbReference>
<keyword evidence="2" id="KW-0611">Plant defense</keyword>
<keyword evidence="7" id="KW-0378">Hydrolase</keyword>
<dbReference type="InterPro" id="IPR055414">
    <property type="entry name" value="LRR_R13L4/SHOC2-like"/>
</dbReference>
<keyword evidence="8" id="KW-1185">Reference proteome</keyword>
<keyword evidence="1" id="KW-0677">Repeat</keyword>
<dbReference type="Pfam" id="PF23598">
    <property type="entry name" value="LRR_14"/>
    <property type="match status" value="1"/>
</dbReference>
<evidence type="ECO:0000259" key="6">
    <source>
        <dbReference type="Pfam" id="PF23598"/>
    </source>
</evidence>
<proteinExistence type="predicted"/>
<dbReference type="Gene3D" id="1.10.10.10">
    <property type="entry name" value="Winged helix-like DNA-binding domain superfamily/Winged helix DNA-binding domain"/>
    <property type="match status" value="1"/>
</dbReference>
<accession>A0A2P6SQI1</accession>
<dbReference type="InterPro" id="IPR042197">
    <property type="entry name" value="Apaf_helical"/>
</dbReference>
<evidence type="ECO:0000259" key="4">
    <source>
        <dbReference type="Pfam" id="PF00931"/>
    </source>
</evidence>
<dbReference type="FunFam" id="1.10.10.10:FF:000322">
    <property type="entry name" value="Probable disease resistance protein At1g63360"/>
    <property type="match status" value="1"/>
</dbReference>
<feature type="region of interest" description="Disordered" evidence="3">
    <location>
        <begin position="685"/>
        <end position="707"/>
    </location>
</feature>
<reference evidence="7 8" key="1">
    <citation type="journal article" date="2018" name="Nat. Genet.">
        <title>The Rosa genome provides new insights in the design of modern roses.</title>
        <authorList>
            <person name="Bendahmane M."/>
        </authorList>
    </citation>
    <scope>NUCLEOTIDE SEQUENCE [LARGE SCALE GENOMIC DNA]</scope>
    <source>
        <strain evidence="8">cv. Old Blush</strain>
    </source>
</reference>
<evidence type="ECO:0000256" key="2">
    <source>
        <dbReference type="ARBA" id="ARBA00022821"/>
    </source>
</evidence>
<dbReference type="Gene3D" id="1.10.8.430">
    <property type="entry name" value="Helical domain of apoptotic protease-activating factors"/>
    <property type="match status" value="1"/>
</dbReference>
<dbReference type="InterPro" id="IPR044974">
    <property type="entry name" value="Disease_R_plants"/>
</dbReference>
<dbReference type="EMBL" id="PDCK01000020">
    <property type="protein sequence ID" value="PRQ60950.1"/>
    <property type="molecule type" value="Genomic_DNA"/>
</dbReference>
<dbReference type="OMA" id="RIFQPCY"/>
<sequence>MEDLLLAMLNNFEATTLDLHQEQDPRSKLSLLLQHKRFLLVLDNVWSKQDWEFFVCSLPKGLCGSKIIIITRNSDVASFPVKSSEYIHDLSTGLSFKEAHDLFCKKAFQDGICPPELEECSRKILNKCEGSPFAISTVGTVLATKPQTKNEWEELHDTLTSNFTADPKLLVLSRIFQPCYRDLQSHLKSCFLYLGIFPEDYYIRRGRLFRLWVAEGFVEPTAGLTVEEVAEQYLNELIDSNLVQASSWGIDGRVKSCRISNIVRAFIMSQKFVTDSETIWCRQTEVDKVRRLSAPNLIIKYLSNSGIDLNGIRTLQSYKKGSSGLDLNVIRTLQGHKKENSDSQFAMVLKTTRFLRVLDLQGVPLEKFPSSVVGLTLLKYLSLRKSQIKTVPQSIEKLLFLETLDLKYTRVTHLPEEICKLVRLRHLLVCNNPGSGGVTLSAGNLGALSSIQNLSLVKVENDRRILKALGKLIGLRKLGLTDVRKEDGVELCCSLQKMENLSSFDVASTSKDEYLDLDHMQSPLVAPLYLERLFLIGRLERVPKWIPELTSLTKILLKWSRVKPHVNSLEALESLPNLMELTLVQFYTGKKLVFKAQTFKKLMILRIEEFDELNLMKVESQAMPMLKKLIISRCQGLDSLPWGITGLIQLEELIESDMPDKFIANLQKHSAALEMMQIRVIHSSKTGSNQSSTRFQDFSPSNWHLES</sequence>
<name>A0A2P6SQI1_ROSCH</name>
<dbReference type="Gramene" id="PRQ60950">
    <property type="protein sequence ID" value="PRQ60950"/>
    <property type="gene ID" value="RchiOBHm_Chr0c21g0500341"/>
</dbReference>
<dbReference type="InterPro" id="IPR058922">
    <property type="entry name" value="WHD_DRP"/>
</dbReference>
<gene>
    <name evidence="7" type="ORF">RchiOBHm_Chr0c21g0500341</name>
</gene>
<evidence type="ECO:0000256" key="1">
    <source>
        <dbReference type="ARBA" id="ARBA00022737"/>
    </source>
</evidence>
<comment type="caution">
    <text evidence="7">The sequence shown here is derived from an EMBL/GenBank/DDBJ whole genome shotgun (WGS) entry which is preliminary data.</text>
</comment>
<dbReference type="SUPFAM" id="SSF52058">
    <property type="entry name" value="L domain-like"/>
    <property type="match status" value="1"/>
</dbReference>
<evidence type="ECO:0000313" key="8">
    <source>
        <dbReference type="Proteomes" id="UP000238479"/>
    </source>
</evidence>
<dbReference type="InterPro" id="IPR002182">
    <property type="entry name" value="NB-ARC"/>
</dbReference>
<dbReference type="GO" id="GO:0098542">
    <property type="term" value="P:defense response to other organism"/>
    <property type="evidence" value="ECO:0007669"/>
    <property type="project" value="TreeGrafter"/>
</dbReference>
<feature type="domain" description="NB-ARC" evidence="4">
    <location>
        <begin position="2"/>
        <end position="110"/>
    </location>
</feature>
<protein>
    <submittedName>
        <fullName evidence="7">Putative P-loop containing nucleoside triphosphate hydrolase, leucine-rich repeat domain, L</fullName>
    </submittedName>
</protein>
<dbReference type="GO" id="GO:0043531">
    <property type="term" value="F:ADP binding"/>
    <property type="evidence" value="ECO:0007669"/>
    <property type="project" value="InterPro"/>
</dbReference>
<evidence type="ECO:0000256" key="3">
    <source>
        <dbReference type="SAM" id="MobiDB-lite"/>
    </source>
</evidence>
<dbReference type="GO" id="GO:0016787">
    <property type="term" value="F:hydrolase activity"/>
    <property type="evidence" value="ECO:0007669"/>
    <property type="project" value="UniProtKB-KW"/>
</dbReference>